<reference evidence="1" key="5">
    <citation type="journal article" date="2021" name="G3 (Bethesda)">
        <title>Aegilops tauschii genome assembly Aet v5.0 features greater sequence contiguity and improved annotation.</title>
        <authorList>
            <person name="Wang L."/>
            <person name="Zhu T."/>
            <person name="Rodriguez J.C."/>
            <person name="Deal K.R."/>
            <person name="Dubcovsky J."/>
            <person name="McGuire P.E."/>
            <person name="Lux T."/>
            <person name="Spannagl M."/>
            <person name="Mayer K.F.X."/>
            <person name="Baldrich P."/>
            <person name="Meyers B.C."/>
            <person name="Huo N."/>
            <person name="Gu Y.Q."/>
            <person name="Zhou H."/>
            <person name="Devos K.M."/>
            <person name="Bennetzen J.L."/>
            <person name="Unver T."/>
            <person name="Budak H."/>
            <person name="Gulick P.J."/>
            <person name="Galiba G."/>
            <person name="Kalapos B."/>
            <person name="Nelson D.R."/>
            <person name="Li P."/>
            <person name="You F.M."/>
            <person name="Luo M.C."/>
            <person name="Dvorak J."/>
        </authorList>
    </citation>
    <scope>NUCLEOTIDE SEQUENCE [LARGE SCALE GENOMIC DNA]</scope>
    <source>
        <strain evidence="1">cv. AL8/78</strain>
    </source>
</reference>
<dbReference type="AlphaFoldDB" id="A0A453CFS2"/>
<dbReference type="EnsemblPlants" id="AET2Gv20829800.2">
    <property type="protein sequence ID" value="AET2Gv20829800.2"/>
    <property type="gene ID" value="AET2Gv20829800"/>
</dbReference>
<reference evidence="1" key="4">
    <citation type="submission" date="2019-03" db="UniProtKB">
        <authorList>
            <consortium name="EnsemblPlants"/>
        </authorList>
    </citation>
    <scope>IDENTIFICATION</scope>
</reference>
<dbReference type="Gramene" id="AET2Gv20829800.2">
    <property type="protein sequence ID" value="AET2Gv20829800.2"/>
    <property type="gene ID" value="AET2Gv20829800"/>
</dbReference>
<reference evidence="2" key="2">
    <citation type="journal article" date="2017" name="Nat. Plants">
        <title>The Aegilops tauschii genome reveals multiple impacts of transposons.</title>
        <authorList>
            <person name="Zhao G."/>
            <person name="Zou C."/>
            <person name="Li K."/>
            <person name="Wang K."/>
            <person name="Li T."/>
            <person name="Gao L."/>
            <person name="Zhang X."/>
            <person name="Wang H."/>
            <person name="Yang Z."/>
            <person name="Liu X."/>
            <person name="Jiang W."/>
            <person name="Mao L."/>
            <person name="Kong X."/>
            <person name="Jiao Y."/>
            <person name="Jia J."/>
        </authorList>
    </citation>
    <scope>NUCLEOTIDE SEQUENCE [LARGE SCALE GENOMIC DNA]</scope>
    <source>
        <strain evidence="2">cv. AL8/78</strain>
    </source>
</reference>
<name>A0A453CFS2_AEGTS</name>
<dbReference type="Proteomes" id="UP000015105">
    <property type="component" value="Chromosome 2D"/>
</dbReference>
<reference evidence="1" key="3">
    <citation type="journal article" date="2017" name="Nature">
        <title>Genome sequence of the progenitor of the wheat D genome Aegilops tauschii.</title>
        <authorList>
            <person name="Luo M.C."/>
            <person name="Gu Y.Q."/>
            <person name="Puiu D."/>
            <person name="Wang H."/>
            <person name="Twardziok S.O."/>
            <person name="Deal K.R."/>
            <person name="Huo N."/>
            <person name="Zhu T."/>
            <person name="Wang L."/>
            <person name="Wang Y."/>
            <person name="McGuire P.E."/>
            <person name="Liu S."/>
            <person name="Long H."/>
            <person name="Ramasamy R.K."/>
            <person name="Rodriguez J.C."/>
            <person name="Van S.L."/>
            <person name="Yuan L."/>
            <person name="Wang Z."/>
            <person name="Xia Z."/>
            <person name="Xiao L."/>
            <person name="Anderson O.D."/>
            <person name="Ouyang S."/>
            <person name="Liang Y."/>
            <person name="Zimin A.V."/>
            <person name="Pertea G."/>
            <person name="Qi P."/>
            <person name="Bennetzen J.L."/>
            <person name="Dai X."/>
            <person name="Dawson M.W."/>
            <person name="Muller H.G."/>
            <person name="Kugler K."/>
            <person name="Rivarola-Duarte L."/>
            <person name="Spannagl M."/>
            <person name="Mayer K.F.X."/>
            <person name="Lu F.H."/>
            <person name="Bevan M.W."/>
            <person name="Leroy P."/>
            <person name="Li P."/>
            <person name="You F.M."/>
            <person name="Sun Q."/>
            <person name="Liu Z."/>
            <person name="Lyons E."/>
            <person name="Wicker T."/>
            <person name="Salzberg S.L."/>
            <person name="Devos K.M."/>
            <person name="Dvorak J."/>
        </authorList>
    </citation>
    <scope>NUCLEOTIDE SEQUENCE [LARGE SCALE GENOMIC DNA]</scope>
    <source>
        <strain evidence="1">cv. AL8/78</strain>
    </source>
</reference>
<evidence type="ECO:0000313" key="2">
    <source>
        <dbReference type="Proteomes" id="UP000015105"/>
    </source>
</evidence>
<protein>
    <submittedName>
        <fullName evidence="1">Uncharacterized protein</fullName>
    </submittedName>
</protein>
<evidence type="ECO:0000313" key="1">
    <source>
        <dbReference type="EnsemblPlants" id="AET2Gv20829800.2"/>
    </source>
</evidence>
<proteinExistence type="predicted"/>
<accession>A0A453CFS2</accession>
<sequence>MRMCHPMFLFWPLAFKRRRMYWQFKLNLYILWNIYICRCFSNDHISATLFGQAYQNSLLLCLAGCICDLSKYDKWLVQSLRPQCHTGNGRWLVDYVLSTG</sequence>
<organism evidence="1 2">
    <name type="scientific">Aegilops tauschii subsp. strangulata</name>
    <name type="common">Goatgrass</name>
    <dbReference type="NCBI Taxonomy" id="200361"/>
    <lineage>
        <taxon>Eukaryota</taxon>
        <taxon>Viridiplantae</taxon>
        <taxon>Streptophyta</taxon>
        <taxon>Embryophyta</taxon>
        <taxon>Tracheophyta</taxon>
        <taxon>Spermatophyta</taxon>
        <taxon>Magnoliopsida</taxon>
        <taxon>Liliopsida</taxon>
        <taxon>Poales</taxon>
        <taxon>Poaceae</taxon>
        <taxon>BOP clade</taxon>
        <taxon>Pooideae</taxon>
        <taxon>Triticodae</taxon>
        <taxon>Triticeae</taxon>
        <taxon>Triticinae</taxon>
        <taxon>Aegilops</taxon>
    </lineage>
</organism>
<keyword evidence="2" id="KW-1185">Reference proteome</keyword>
<reference evidence="2" key="1">
    <citation type="journal article" date="2014" name="Science">
        <title>Ancient hybridizations among the ancestral genomes of bread wheat.</title>
        <authorList>
            <consortium name="International Wheat Genome Sequencing Consortium,"/>
            <person name="Marcussen T."/>
            <person name="Sandve S.R."/>
            <person name="Heier L."/>
            <person name="Spannagl M."/>
            <person name="Pfeifer M."/>
            <person name="Jakobsen K.S."/>
            <person name="Wulff B.B."/>
            <person name="Steuernagel B."/>
            <person name="Mayer K.F."/>
            <person name="Olsen O.A."/>
        </authorList>
    </citation>
    <scope>NUCLEOTIDE SEQUENCE [LARGE SCALE GENOMIC DNA]</scope>
    <source>
        <strain evidence="2">cv. AL8/78</strain>
    </source>
</reference>